<evidence type="ECO:0000313" key="2">
    <source>
        <dbReference type="Proteomes" id="UP000791440"/>
    </source>
</evidence>
<reference evidence="1" key="2">
    <citation type="submission" date="2020-12" db="EMBL/GenBank/DDBJ databases">
        <authorList>
            <person name="Kanost M."/>
        </authorList>
    </citation>
    <scope>NUCLEOTIDE SEQUENCE</scope>
</reference>
<dbReference type="AlphaFoldDB" id="A0A921YW91"/>
<comment type="caution">
    <text evidence="1">The sequence shown here is derived from an EMBL/GenBank/DDBJ whole genome shotgun (WGS) entry which is preliminary data.</text>
</comment>
<gene>
    <name evidence="1" type="ORF">O3G_MSEX004077</name>
</gene>
<accession>A0A921YW91</accession>
<proteinExistence type="predicted"/>
<dbReference type="Proteomes" id="UP000791440">
    <property type="component" value="Unassembled WGS sequence"/>
</dbReference>
<evidence type="ECO:0000313" key="1">
    <source>
        <dbReference type="EMBL" id="KAG6445757.1"/>
    </source>
</evidence>
<reference evidence="1" key="1">
    <citation type="journal article" date="2016" name="Insect Biochem. Mol. Biol.">
        <title>Multifaceted biological insights from a draft genome sequence of the tobacco hornworm moth, Manduca sexta.</title>
        <authorList>
            <person name="Kanost M.R."/>
            <person name="Arrese E.L."/>
            <person name="Cao X."/>
            <person name="Chen Y.R."/>
            <person name="Chellapilla S."/>
            <person name="Goldsmith M.R."/>
            <person name="Grosse-Wilde E."/>
            <person name="Heckel D.G."/>
            <person name="Herndon N."/>
            <person name="Jiang H."/>
            <person name="Papanicolaou A."/>
            <person name="Qu J."/>
            <person name="Soulages J.L."/>
            <person name="Vogel H."/>
            <person name="Walters J."/>
            <person name="Waterhouse R.M."/>
            <person name="Ahn S.J."/>
            <person name="Almeida F.C."/>
            <person name="An C."/>
            <person name="Aqrawi P."/>
            <person name="Bretschneider A."/>
            <person name="Bryant W.B."/>
            <person name="Bucks S."/>
            <person name="Chao H."/>
            <person name="Chevignon G."/>
            <person name="Christen J.M."/>
            <person name="Clarke D.F."/>
            <person name="Dittmer N.T."/>
            <person name="Ferguson L.C.F."/>
            <person name="Garavelou S."/>
            <person name="Gordon K.H.J."/>
            <person name="Gunaratna R.T."/>
            <person name="Han Y."/>
            <person name="Hauser F."/>
            <person name="He Y."/>
            <person name="Heidel-Fischer H."/>
            <person name="Hirsh A."/>
            <person name="Hu Y."/>
            <person name="Jiang H."/>
            <person name="Kalra D."/>
            <person name="Klinner C."/>
            <person name="Konig C."/>
            <person name="Kovar C."/>
            <person name="Kroll A.R."/>
            <person name="Kuwar S.S."/>
            <person name="Lee S.L."/>
            <person name="Lehman R."/>
            <person name="Li K."/>
            <person name="Li Z."/>
            <person name="Liang H."/>
            <person name="Lovelace S."/>
            <person name="Lu Z."/>
            <person name="Mansfield J.H."/>
            <person name="McCulloch K.J."/>
            <person name="Mathew T."/>
            <person name="Morton B."/>
            <person name="Muzny D.M."/>
            <person name="Neunemann D."/>
            <person name="Ongeri F."/>
            <person name="Pauchet Y."/>
            <person name="Pu L.L."/>
            <person name="Pyrousis I."/>
            <person name="Rao X.J."/>
            <person name="Redding A."/>
            <person name="Roesel C."/>
            <person name="Sanchez-Gracia A."/>
            <person name="Schaack S."/>
            <person name="Shukla A."/>
            <person name="Tetreau G."/>
            <person name="Wang Y."/>
            <person name="Xiong G.H."/>
            <person name="Traut W."/>
            <person name="Walsh T.K."/>
            <person name="Worley K.C."/>
            <person name="Wu D."/>
            <person name="Wu W."/>
            <person name="Wu Y.Q."/>
            <person name="Zhang X."/>
            <person name="Zou Z."/>
            <person name="Zucker H."/>
            <person name="Briscoe A.D."/>
            <person name="Burmester T."/>
            <person name="Clem R.J."/>
            <person name="Feyereisen R."/>
            <person name="Grimmelikhuijzen C.J.P."/>
            <person name="Hamodrakas S.J."/>
            <person name="Hansson B.S."/>
            <person name="Huguet E."/>
            <person name="Jermiin L.S."/>
            <person name="Lan Q."/>
            <person name="Lehman H.K."/>
            <person name="Lorenzen M."/>
            <person name="Merzendorfer H."/>
            <person name="Michalopoulos I."/>
            <person name="Morton D.B."/>
            <person name="Muthukrishnan S."/>
            <person name="Oakeshott J.G."/>
            <person name="Palmer W."/>
            <person name="Park Y."/>
            <person name="Passarelli A.L."/>
            <person name="Rozas J."/>
            <person name="Schwartz L.M."/>
            <person name="Smith W."/>
            <person name="Southgate A."/>
            <person name="Vilcinskas A."/>
            <person name="Vogt R."/>
            <person name="Wang P."/>
            <person name="Werren J."/>
            <person name="Yu X.Q."/>
            <person name="Zhou J.J."/>
            <person name="Brown S.J."/>
            <person name="Scherer S.E."/>
            <person name="Richards S."/>
            <person name="Blissard G.W."/>
        </authorList>
    </citation>
    <scope>NUCLEOTIDE SEQUENCE</scope>
</reference>
<protein>
    <submittedName>
        <fullName evidence="1">Uncharacterized protein</fullName>
    </submittedName>
</protein>
<organism evidence="1 2">
    <name type="scientific">Manduca sexta</name>
    <name type="common">Tobacco hawkmoth</name>
    <name type="synonym">Tobacco hornworm</name>
    <dbReference type="NCBI Taxonomy" id="7130"/>
    <lineage>
        <taxon>Eukaryota</taxon>
        <taxon>Metazoa</taxon>
        <taxon>Ecdysozoa</taxon>
        <taxon>Arthropoda</taxon>
        <taxon>Hexapoda</taxon>
        <taxon>Insecta</taxon>
        <taxon>Pterygota</taxon>
        <taxon>Neoptera</taxon>
        <taxon>Endopterygota</taxon>
        <taxon>Lepidoptera</taxon>
        <taxon>Glossata</taxon>
        <taxon>Ditrysia</taxon>
        <taxon>Bombycoidea</taxon>
        <taxon>Sphingidae</taxon>
        <taxon>Sphinginae</taxon>
        <taxon>Sphingini</taxon>
        <taxon>Manduca</taxon>
    </lineage>
</organism>
<keyword evidence="2" id="KW-1185">Reference proteome</keyword>
<name>A0A921YW91_MANSE</name>
<dbReference type="EMBL" id="JH668324">
    <property type="protein sequence ID" value="KAG6445757.1"/>
    <property type="molecule type" value="Genomic_DNA"/>
</dbReference>
<sequence>MSLTTSPEFVNMMMYRPRPMGGSLLLAADFRGRTLDLSFVYLTLVPSIIQTNGKLLSILKPAYICRYIQTYTYLHGAAEIKWPTLSTLIKNMNLVPLTTFEFRSICAPIRTLLLEQFTSIFDITTTVTGSSKCNCKSI</sequence>